<protein>
    <recommendedName>
        <fullName evidence="2">Peptidase S1 domain-containing protein</fullName>
    </recommendedName>
</protein>
<dbReference type="InterPro" id="IPR043504">
    <property type="entry name" value="Peptidase_S1_PA_chymotrypsin"/>
</dbReference>
<organism evidence="3 4">
    <name type="scientific">Leptidea sinapis</name>
    <dbReference type="NCBI Taxonomy" id="189913"/>
    <lineage>
        <taxon>Eukaryota</taxon>
        <taxon>Metazoa</taxon>
        <taxon>Ecdysozoa</taxon>
        <taxon>Arthropoda</taxon>
        <taxon>Hexapoda</taxon>
        <taxon>Insecta</taxon>
        <taxon>Pterygota</taxon>
        <taxon>Neoptera</taxon>
        <taxon>Endopterygota</taxon>
        <taxon>Lepidoptera</taxon>
        <taxon>Glossata</taxon>
        <taxon>Ditrysia</taxon>
        <taxon>Papilionoidea</taxon>
        <taxon>Pieridae</taxon>
        <taxon>Dismorphiinae</taxon>
        <taxon>Leptidea</taxon>
    </lineage>
</organism>
<evidence type="ECO:0000256" key="1">
    <source>
        <dbReference type="SAM" id="SignalP"/>
    </source>
</evidence>
<dbReference type="SMART" id="SM00020">
    <property type="entry name" value="Tryp_SPc"/>
    <property type="match status" value="1"/>
</dbReference>
<dbReference type="InterPro" id="IPR018114">
    <property type="entry name" value="TRYPSIN_HIS"/>
</dbReference>
<dbReference type="SUPFAM" id="SSF50494">
    <property type="entry name" value="Trypsin-like serine proteases"/>
    <property type="match status" value="1"/>
</dbReference>
<keyword evidence="1" id="KW-0732">Signal</keyword>
<dbReference type="GO" id="GO:0004252">
    <property type="term" value="F:serine-type endopeptidase activity"/>
    <property type="evidence" value="ECO:0007669"/>
    <property type="project" value="InterPro"/>
</dbReference>
<dbReference type="CDD" id="cd00190">
    <property type="entry name" value="Tryp_SPc"/>
    <property type="match status" value="1"/>
</dbReference>
<dbReference type="GO" id="GO:0006508">
    <property type="term" value="P:proteolysis"/>
    <property type="evidence" value="ECO:0007669"/>
    <property type="project" value="InterPro"/>
</dbReference>
<accession>A0A5E4PQZ0</accession>
<feature type="chain" id="PRO_5022768850" description="Peptidase S1 domain-containing protein" evidence="1">
    <location>
        <begin position="18"/>
        <end position="434"/>
    </location>
</feature>
<dbReference type="PANTHER" id="PTHR24260:SF143">
    <property type="entry name" value="SERINE PROTEASE GD-LIKE PROTEIN"/>
    <property type="match status" value="1"/>
</dbReference>
<dbReference type="Proteomes" id="UP000324832">
    <property type="component" value="Unassembled WGS sequence"/>
</dbReference>
<dbReference type="InterPro" id="IPR001254">
    <property type="entry name" value="Trypsin_dom"/>
</dbReference>
<dbReference type="Gene3D" id="2.40.10.10">
    <property type="entry name" value="Trypsin-like serine proteases"/>
    <property type="match status" value="1"/>
</dbReference>
<dbReference type="PANTHER" id="PTHR24260">
    <property type="match status" value="1"/>
</dbReference>
<evidence type="ECO:0000259" key="2">
    <source>
        <dbReference type="PROSITE" id="PS50240"/>
    </source>
</evidence>
<dbReference type="PROSITE" id="PS00134">
    <property type="entry name" value="TRYPSIN_HIS"/>
    <property type="match status" value="1"/>
</dbReference>
<gene>
    <name evidence="3" type="ORF">LSINAPIS_LOCUS1052</name>
</gene>
<dbReference type="InterPro" id="IPR001314">
    <property type="entry name" value="Peptidase_S1A"/>
</dbReference>
<feature type="domain" description="Peptidase S1" evidence="2">
    <location>
        <begin position="156"/>
        <end position="425"/>
    </location>
</feature>
<evidence type="ECO:0000313" key="3">
    <source>
        <dbReference type="EMBL" id="VVC87455.1"/>
    </source>
</evidence>
<dbReference type="PROSITE" id="PS50240">
    <property type="entry name" value="TRYPSIN_DOM"/>
    <property type="match status" value="1"/>
</dbReference>
<proteinExistence type="predicted"/>
<feature type="signal peptide" evidence="1">
    <location>
        <begin position="1"/>
        <end position="17"/>
    </location>
</feature>
<name>A0A5E4PQZ0_9NEOP</name>
<dbReference type="PRINTS" id="PR00722">
    <property type="entry name" value="CHYMOTRYPSIN"/>
</dbReference>
<sequence length="434" mass="48212">MEVLYLILSFFILKTNAIAIKGPSMTRYDPCGLGAIYFDKLFNSLWKGVVHLSMYDNLQYAELSLTFEKPFKIHWEAQNGTLLIKSDEREFFYKSIGMPPDRISFYLSPIENVVDVPIVAQFKLNNVTLCNDALKATEQTIESLDVSVTSATSRQLCGRRALAHAEILKVNTISKAGDWPWHVALFLKTSQDINLTMYNCGGSVISRTAVLTAGHCLFIGNNQVETSTIIIAAGVNNVKDINQTGLQILPALQVILHPSFRYEQTTADLAIVRVNKFVYTEFVQPICIWGPVYDKESLFESTAIVTGFGRTEQNQLSDMLRSAYTTVQKDSTCISVAPELYSSLLNEFTFCAGLGPDAGINQLNGDSGGGLVLPIMQVDHKMSWFLRGVLSKCFVPAGAKSCDPGYYDIYVDVGPHYGWIYHNSGLYYTSNIVT</sequence>
<keyword evidence="4" id="KW-1185">Reference proteome</keyword>
<dbReference type="EMBL" id="FZQP02000116">
    <property type="protein sequence ID" value="VVC87455.1"/>
    <property type="molecule type" value="Genomic_DNA"/>
</dbReference>
<dbReference type="AlphaFoldDB" id="A0A5E4PQZ0"/>
<dbReference type="Pfam" id="PF00089">
    <property type="entry name" value="Trypsin"/>
    <property type="match status" value="1"/>
</dbReference>
<reference evidence="3 4" key="1">
    <citation type="submission" date="2017-07" db="EMBL/GenBank/DDBJ databases">
        <authorList>
            <person name="Talla V."/>
            <person name="Backstrom N."/>
        </authorList>
    </citation>
    <scope>NUCLEOTIDE SEQUENCE [LARGE SCALE GENOMIC DNA]</scope>
</reference>
<dbReference type="InterPro" id="IPR009003">
    <property type="entry name" value="Peptidase_S1_PA"/>
</dbReference>
<dbReference type="InterPro" id="IPR051333">
    <property type="entry name" value="CLIP_Serine_Protease"/>
</dbReference>
<evidence type="ECO:0000313" key="4">
    <source>
        <dbReference type="Proteomes" id="UP000324832"/>
    </source>
</evidence>